<keyword evidence="10" id="KW-0732">Signal</keyword>
<evidence type="ECO:0000256" key="9">
    <source>
        <dbReference type="RuleBase" id="RU003357"/>
    </source>
</evidence>
<evidence type="ECO:0000256" key="10">
    <source>
        <dbReference type="SAM" id="SignalP"/>
    </source>
</evidence>
<feature type="domain" description="TonB-dependent receptor-like beta-barrel" evidence="11">
    <location>
        <begin position="300"/>
        <end position="831"/>
    </location>
</feature>
<dbReference type="InterPro" id="IPR037066">
    <property type="entry name" value="Plug_dom_sf"/>
</dbReference>
<dbReference type="InterPro" id="IPR039426">
    <property type="entry name" value="TonB-dep_rcpt-like"/>
</dbReference>
<comment type="similarity">
    <text evidence="8 9">Belongs to the TonB-dependent receptor family.</text>
</comment>
<feature type="chain" id="PRO_5012020530" evidence="10">
    <location>
        <begin position="25"/>
        <end position="871"/>
    </location>
</feature>
<dbReference type="EMBL" id="NTJZ01000005">
    <property type="protein sequence ID" value="PDH33983.1"/>
    <property type="molecule type" value="Genomic_DNA"/>
</dbReference>
<evidence type="ECO:0000256" key="4">
    <source>
        <dbReference type="ARBA" id="ARBA00022692"/>
    </source>
</evidence>
<dbReference type="SUPFAM" id="SSF56935">
    <property type="entry name" value="Porins"/>
    <property type="match status" value="1"/>
</dbReference>
<evidence type="ECO:0000256" key="8">
    <source>
        <dbReference type="PROSITE-ProRule" id="PRU01360"/>
    </source>
</evidence>
<dbReference type="Pfam" id="PF00593">
    <property type="entry name" value="TonB_dep_Rec_b-barrel"/>
    <property type="match status" value="1"/>
</dbReference>
<accession>A0A2A5WCD2</accession>
<evidence type="ECO:0000256" key="2">
    <source>
        <dbReference type="ARBA" id="ARBA00022448"/>
    </source>
</evidence>
<evidence type="ECO:0000256" key="7">
    <source>
        <dbReference type="ARBA" id="ARBA00023237"/>
    </source>
</evidence>
<dbReference type="Pfam" id="PF07715">
    <property type="entry name" value="Plug"/>
    <property type="match status" value="1"/>
</dbReference>
<evidence type="ECO:0000256" key="6">
    <source>
        <dbReference type="ARBA" id="ARBA00023136"/>
    </source>
</evidence>
<dbReference type="AlphaFoldDB" id="A0A2A5WCD2"/>
<keyword evidence="2 8" id="KW-0813">Transport</keyword>
<evidence type="ECO:0000256" key="3">
    <source>
        <dbReference type="ARBA" id="ARBA00022452"/>
    </source>
</evidence>
<keyword evidence="4 8" id="KW-0812">Transmembrane</keyword>
<dbReference type="GO" id="GO:0009279">
    <property type="term" value="C:cell outer membrane"/>
    <property type="evidence" value="ECO:0007669"/>
    <property type="project" value="UniProtKB-SubCell"/>
</dbReference>
<feature type="signal peptide" evidence="10">
    <location>
        <begin position="1"/>
        <end position="24"/>
    </location>
</feature>
<dbReference type="Gene3D" id="2.170.130.10">
    <property type="entry name" value="TonB-dependent receptor, plug domain"/>
    <property type="match status" value="1"/>
</dbReference>
<proteinExistence type="inferred from homology"/>
<keyword evidence="5 9" id="KW-0798">TonB box</keyword>
<dbReference type="PANTHER" id="PTHR47234:SF3">
    <property type="entry name" value="SECRETIN_TONB SHORT N-TERMINAL DOMAIN-CONTAINING PROTEIN"/>
    <property type="match status" value="1"/>
</dbReference>
<dbReference type="CDD" id="cd01347">
    <property type="entry name" value="ligand_gated_channel"/>
    <property type="match status" value="1"/>
</dbReference>
<dbReference type="Gene3D" id="2.40.170.20">
    <property type="entry name" value="TonB-dependent receptor, beta-barrel domain"/>
    <property type="match status" value="1"/>
</dbReference>
<evidence type="ECO:0000313" key="14">
    <source>
        <dbReference type="Proteomes" id="UP000219329"/>
    </source>
</evidence>
<feature type="domain" description="TonB-dependent receptor plug" evidence="12">
    <location>
        <begin position="56"/>
        <end position="172"/>
    </location>
</feature>
<comment type="caution">
    <text evidence="13">The sequence shown here is derived from an EMBL/GenBank/DDBJ whole genome shotgun (WGS) entry which is preliminary data.</text>
</comment>
<name>A0A2A5WCD2_9GAMM</name>
<keyword evidence="3 8" id="KW-1134">Transmembrane beta strand</keyword>
<evidence type="ECO:0000256" key="1">
    <source>
        <dbReference type="ARBA" id="ARBA00004571"/>
    </source>
</evidence>
<gene>
    <name evidence="13" type="ORF">CNF02_06400</name>
</gene>
<dbReference type="InterPro" id="IPR012910">
    <property type="entry name" value="Plug_dom"/>
</dbReference>
<keyword evidence="7 8" id="KW-0998">Cell outer membrane</keyword>
<comment type="subcellular location">
    <subcellularLocation>
        <location evidence="1 8">Cell outer membrane</location>
        <topology evidence="1 8">Multi-pass membrane protein</topology>
    </subcellularLocation>
</comment>
<reference evidence="13 14" key="1">
    <citation type="submission" date="2017-08" db="EMBL/GenBank/DDBJ databases">
        <title>Fine stratification of microbial communities through a metagenomic profile of the photic zone.</title>
        <authorList>
            <person name="Haro-Moreno J.M."/>
            <person name="Lopez-Perez M."/>
            <person name="De La Torre J."/>
            <person name="Picazo A."/>
            <person name="Camacho A."/>
            <person name="Rodriguez-Valera F."/>
        </authorList>
    </citation>
    <scope>NUCLEOTIDE SEQUENCE [LARGE SCALE GENOMIC DNA]</scope>
    <source>
        <strain evidence="13">MED-G28</strain>
    </source>
</reference>
<dbReference type="PANTHER" id="PTHR47234">
    <property type="match status" value="1"/>
</dbReference>
<dbReference type="PROSITE" id="PS52016">
    <property type="entry name" value="TONB_DEPENDENT_REC_3"/>
    <property type="match status" value="1"/>
</dbReference>
<dbReference type="Proteomes" id="UP000219329">
    <property type="component" value="Unassembled WGS sequence"/>
</dbReference>
<evidence type="ECO:0000259" key="11">
    <source>
        <dbReference type="Pfam" id="PF00593"/>
    </source>
</evidence>
<protein>
    <submittedName>
        <fullName evidence="13">TonB-dependent receptor</fullName>
    </submittedName>
</protein>
<evidence type="ECO:0000256" key="5">
    <source>
        <dbReference type="ARBA" id="ARBA00023077"/>
    </source>
</evidence>
<sequence length="871" mass="94174">MYKRPNLAKRVLPTAIALSLLVPAAGFAPVVYGQEADGLEEIIVTGARGRPRTVGDSPVPIDVFSAQDLEDVSYTDTNDILRTLVPSFNLARQPISDGATFIRPAQLRGLPTDKTLVLVNSKRRHRASLVSIGGSGTQNADLATIPSSAIQSMEVLRDGASAQYGSDAIAGVINFILKENNEGGSISINTGEYSEGDGESTTVTANIGLPLGDDGFLSISGEFMEADATLRGSQYCNSWFCVDPTLPGYNSSASYTTFTEDPTYQAGVAAANTGFGDVVQPWGNPEQESVSLFFNAGYQIDADTEAYAFGNYMDSEGDGSFFYRYPRNGTIEQLREKDGGIYDPLEKYPGGFTPRFFGEQEDMSLVGGIRGEWDNGITFDFSARHGENEIQYTLANTINPSLGRASQKSFRPGDLVNEETQFSADFTNEFEVSGFANPLLLAFGATYLDESYEVVEGEPNSYKAGPHSIQDPFGFCSGTSPTSAGSAVIANGSTLNCADSSDPVFTVVGVGSNGFPGYSPQFSDVYERTSYAVYADVSTDLTDNLFVQGAVRYEDYDDFDSEVTAKIAARLEITETFAMRGSFGTAFRAPTPGQQGTTNVSTRLPNGFPVATGLFPAGGPVAGALGAVALEPEKSKNLTLGFIANFGDLDVTVDFYQIDIEDTTNAVSTRDVSTDPTSGAAYDNYLKLDAAGVPGANSIGGVFYFANGFDTTTKGMDIVATYPLTENTNVVASINYNDTEFDSDPSAYLNVEDQFDFENLLSDWRSNFTVTHSLNNNIRLLARASYYGEWENSNRNPWPNIQKYDGTWFVDLEASYQLNDNWRFTIGGRNVGDEYPSKDAIGDYCCGRDYASGSYVDWQGAYYYGRVSVNF</sequence>
<organism evidence="13 14">
    <name type="scientific">OM182 bacterium MED-G28</name>
    <dbReference type="NCBI Taxonomy" id="1986256"/>
    <lineage>
        <taxon>Bacteria</taxon>
        <taxon>Pseudomonadati</taxon>
        <taxon>Pseudomonadota</taxon>
        <taxon>Gammaproteobacteria</taxon>
        <taxon>OMG group</taxon>
        <taxon>OM182 clade</taxon>
    </lineage>
</organism>
<keyword evidence="13" id="KW-0675">Receptor</keyword>
<dbReference type="InterPro" id="IPR036942">
    <property type="entry name" value="Beta-barrel_TonB_sf"/>
</dbReference>
<keyword evidence="6 8" id="KW-0472">Membrane</keyword>
<dbReference type="InterPro" id="IPR000531">
    <property type="entry name" value="Beta-barrel_TonB"/>
</dbReference>
<evidence type="ECO:0000313" key="13">
    <source>
        <dbReference type="EMBL" id="PDH33983.1"/>
    </source>
</evidence>
<evidence type="ECO:0000259" key="12">
    <source>
        <dbReference type="Pfam" id="PF07715"/>
    </source>
</evidence>